<comment type="caution">
    <text evidence="1">The sequence shown here is derived from an EMBL/GenBank/DDBJ whole genome shotgun (WGS) entry which is preliminary data.</text>
</comment>
<sequence>MKYCAFLSMDNLDDFEVYDHLLFKPLKELGWQAEEVSWRNENIDWDSYDAVIIRSPWDYQDDPQTFLKVLEEIEQSEAVLENSLEIVKWNIDKTYLRDLESRGLEIVPSLWYQKFNSDLFPSIFTDLKSAEIVIKPTISAGADNTFRIHKSNYGIFVNDLKSVFKNRPFLVQPFMDNITAEGEFSVFFFGDIYSHTILKTPKTNDFRVQEEHGGRLTLVEPEEDLLKTARAMRDLIDPEPLYTRADYVRTAENTFALMELELIEPSLYFNMDPESPKRFAKVFDEWMEKKLSIQD</sequence>
<organism evidence="1 2">
    <name type="scientific">Fodinibius salipaludis</name>
    <dbReference type="NCBI Taxonomy" id="2032627"/>
    <lineage>
        <taxon>Bacteria</taxon>
        <taxon>Pseudomonadati</taxon>
        <taxon>Balneolota</taxon>
        <taxon>Balneolia</taxon>
        <taxon>Balneolales</taxon>
        <taxon>Balneolaceae</taxon>
        <taxon>Fodinibius</taxon>
    </lineage>
</organism>
<gene>
    <name evidence="1" type="ORF">CK503_01405</name>
</gene>
<dbReference type="InterPro" id="IPR053191">
    <property type="entry name" value="DcsG_Biosynth_Enzyme"/>
</dbReference>
<keyword evidence="2" id="KW-1185">Reference proteome</keyword>
<dbReference type="EMBL" id="NSKE01000001">
    <property type="protein sequence ID" value="PAU95744.1"/>
    <property type="molecule type" value="Genomic_DNA"/>
</dbReference>
<protein>
    <recommendedName>
        <fullName evidence="3">Prokaryotic glutathione synthetase ATP-binding domain-containing protein</fullName>
    </recommendedName>
</protein>
<evidence type="ECO:0008006" key="3">
    <source>
        <dbReference type="Google" id="ProtNLM"/>
    </source>
</evidence>
<dbReference type="OrthoDB" id="3373978at2"/>
<evidence type="ECO:0000313" key="1">
    <source>
        <dbReference type="EMBL" id="PAU95744.1"/>
    </source>
</evidence>
<reference evidence="1 2" key="1">
    <citation type="submission" date="2017-08" db="EMBL/GenBank/DDBJ databases">
        <title>Aliifodinibius alkalisoli sp. nov., isolated from saline alkaline soil.</title>
        <authorList>
            <person name="Liu D."/>
            <person name="Zhang G."/>
        </authorList>
    </citation>
    <scope>NUCLEOTIDE SEQUENCE [LARGE SCALE GENOMIC DNA]</scope>
    <source>
        <strain evidence="1 2">WN023</strain>
    </source>
</reference>
<dbReference type="SUPFAM" id="SSF56059">
    <property type="entry name" value="Glutathione synthetase ATP-binding domain-like"/>
    <property type="match status" value="1"/>
</dbReference>
<accession>A0A2A2GFH4</accession>
<name>A0A2A2GFH4_9BACT</name>
<dbReference type="PANTHER" id="PTHR39217">
    <property type="match status" value="1"/>
</dbReference>
<dbReference type="Proteomes" id="UP000218831">
    <property type="component" value="Unassembled WGS sequence"/>
</dbReference>
<evidence type="ECO:0000313" key="2">
    <source>
        <dbReference type="Proteomes" id="UP000218831"/>
    </source>
</evidence>
<dbReference type="AlphaFoldDB" id="A0A2A2GFH4"/>
<proteinExistence type="predicted"/>
<dbReference type="PANTHER" id="PTHR39217:SF1">
    <property type="entry name" value="GLUTATHIONE SYNTHETASE"/>
    <property type="match status" value="1"/>
</dbReference>